<proteinExistence type="predicted"/>
<protein>
    <submittedName>
        <fullName evidence="2">C39 family peptidase</fullName>
    </submittedName>
</protein>
<organism evidence="2 3">
    <name type="scientific">Croceicoccus esteveae</name>
    <dbReference type="NCBI Taxonomy" id="3075597"/>
    <lineage>
        <taxon>Bacteria</taxon>
        <taxon>Pseudomonadati</taxon>
        <taxon>Pseudomonadota</taxon>
        <taxon>Alphaproteobacteria</taxon>
        <taxon>Sphingomonadales</taxon>
        <taxon>Erythrobacteraceae</taxon>
        <taxon>Croceicoccus</taxon>
    </lineage>
</organism>
<feature type="domain" description="Peptidase C39" evidence="1">
    <location>
        <begin position="29"/>
        <end position="159"/>
    </location>
</feature>
<keyword evidence="3" id="KW-1185">Reference proteome</keyword>
<evidence type="ECO:0000259" key="1">
    <source>
        <dbReference type="PROSITE" id="PS50990"/>
    </source>
</evidence>
<gene>
    <name evidence="2" type="ORF">RM533_05440</name>
</gene>
<dbReference type="InterPro" id="IPR005074">
    <property type="entry name" value="Peptidase_C39"/>
</dbReference>
<dbReference type="RefSeq" id="WP_311340202.1">
    <property type="nucleotide sequence ID" value="NZ_JAVRHS010000003.1"/>
</dbReference>
<dbReference type="EMBL" id="JAVRHS010000003">
    <property type="protein sequence ID" value="MDT0575622.1"/>
    <property type="molecule type" value="Genomic_DNA"/>
</dbReference>
<sequence length="208" mass="22758">MLAAGAPVGDYRLPVSSVQDQRFAGVLRQKYDFSCGSAALATLLRFHYGYDVAEEKAFRGMWASGDRDQIRAVGFSLLDMKRWLASRGIAADGYRVPLEKVAETRIPGIALISLDNYRHFVVVKGIRDGEVLIGDPSAGLTVMPQDEFADAWNGIYFVLAADQELARSNFGSEQQWARFARAPVGGGFSDPLSQQALLLTAPFYGDIS</sequence>
<dbReference type="Proteomes" id="UP001259803">
    <property type="component" value="Unassembled WGS sequence"/>
</dbReference>
<reference evidence="2 3" key="1">
    <citation type="submission" date="2023-09" db="EMBL/GenBank/DDBJ databases">
        <authorList>
            <person name="Rey-Velasco X."/>
        </authorList>
    </citation>
    <scope>NUCLEOTIDE SEQUENCE [LARGE SCALE GENOMIC DNA]</scope>
    <source>
        <strain evidence="2 3">F390</strain>
    </source>
</reference>
<dbReference type="Gene3D" id="3.90.70.10">
    <property type="entry name" value="Cysteine proteinases"/>
    <property type="match status" value="1"/>
</dbReference>
<accession>A0ABU2ZG91</accession>
<evidence type="ECO:0000313" key="3">
    <source>
        <dbReference type="Proteomes" id="UP001259803"/>
    </source>
</evidence>
<dbReference type="Pfam" id="PF03412">
    <property type="entry name" value="Peptidase_C39"/>
    <property type="match status" value="1"/>
</dbReference>
<dbReference type="CDD" id="cd02423">
    <property type="entry name" value="Peptidase_C39G"/>
    <property type="match status" value="1"/>
</dbReference>
<evidence type="ECO:0000313" key="2">
    <source>
        <dbReference type="EMBL" id="MDT0575622.1"/>
    </source>
</evidence>
<comment type="caution">
    <text evidence="2">The sequence shown here is derived from an EMBL/GenBank/DDBJ whole genome shotgun (WGS) entry which is preliminary data.</text>
</comment>
<dbReference type="PROSITE" id="PS50990">
    <property type="entry name" value="PEPTIDASE_C39"/>
    <property type="match status" value="1"/>
</dbReference>
<name>A0ABU2ZG91_9SPHN</name>